<gene>
    <name evidence="1" type="ORF">METZ01_LOCUS486468</name>
</gene>
<proteinExistence type="predicted"/>
<dbReference type="AlphaFoldDB" id="A0A383CNC5"/>
<name>A0A383CNC5_9ZZZZ</name>
<reference evidence="1" key="1">
    <citation type="submission" date="2018-05" db="EMBL/GenBank/DDBJ databases">
        <authorList>
            <person name="Lanie J.A."/>
            <person name="Ng W.-L."/>
            <person name="Kazmierczak K.M."/>
            <person name="Andrzejewski T.M."/>
            <person name="Davidsen T.M."/>
            <person name="Wayne K.J."/>
            <person name="Tettelin H."/>
            <person name="Glass J.I."/>
            <person name="Rusch D."/>
            <person name="Podicherti R."/>
            <person name="Tsui H.-C.T."/>
            <person name="Winkler M.E."/>
        </authorList>
    </citation>
    <scope>NUCLEOTIDE SEQUENCE</scope>
</reference>
<accession>A0A383CNC5</accession>
<dbReference type="EMBL" id="UINC01210239">
    <property type="protein sequence ID" value="SVE33614.1"/>
    <property type="molecule type" value="Genomic_DNA"/>
</dbReference>
<evidence type="ECO:0000313" key="1">
    <source>
        <dbReference type="EMBL" id="SVE33614.1"/>
    </source>
</evidence>
<sequence length="57" mass="6435">MIKCVILAHLGVFTSRPKNREKDLPTKQGQACLEYAHPKVIQNLVSIARHLANRVKV</sequence>
<organism evidence="1">
    <name type="scientific">marine metagenome</name>
    <dbReference type="NCBI Taxonomy" id="408172"/>
    <lineage>
        <taxon>unclassified sequences</taxon>
        <taxon>metagenomes</taxon>
        <taxon>ecological metagenomes</taxon>
    </lineage>
</organism>
<protein>
    <submittedName>
        <fullName evidence="1">Uncharacterized protein</fullName>
    </submittedName>
</protein>